<reference evidence="2 3" key="1">
    <citation type="submission" date="2018-06" db="EMBL/GenBank/DDBJ databases">
        <title>Genomic Encyclopedia of Type Strains, Phase III (KMG-III): the genomes of soil and plant-associated and newly described type strains.</title>
        <authorList>
            <person name="Whitman W."/>
        </authorList>
    </citation>
    <scope>NUCLEOTIDE SEQUENCE [LARGE SCALE GENOMIC DNA]</scope>
    <source>
        <strain evidence="2 3">CECT 7646</strain>
    </source>
</reference>
<keyword evidence="3" id="KW-1185">Reference proteome</keyword>
<evidence type="ECO:0000313" key="2">
    <source>
        <dbReference type="EMBL" id="PYE79871.1"/>
    </source>
</evidence>
<comment type="caution">
    <text evidence="2">The sequence shown here is derived from an EMBL/GenBank/DDBJ whole genome shotgun (WGS) entry which is preliminary data.</text>
</comment>
<accession>A0A318T2N3</accession>
<protein>
    <recommendedName>
        <fullName evidence="4">DUF2946 family protein</fullName>
    </recommendedName>
</protein>
<organism evidence="2 3">
    <name type="scientific">Xylophilus ampelinus</name>
    <dbReference type="NCBI Taxonomy" id="54067"/>
    <lineage>
        <taxon>Bacteria</taxon>
        <taxon>Pseudomonadati</taxon>
        <taxon>Pseudomonadota</taxon>
        <taxon>Betaproteobacteria</taxon>
        <taxon>Burkholderiales</taxon>
        <taxon>Xylophilus</taxon>
    </lineage>
</organism>
<sequence>MSRPLLVVFALLLVLRGWVGDAMAMQPPAAGHCQPAHTAAQKVEGQVAHDGMAWHGGMQDAAPAATHAGSAACGDCQMCHTAALPSGPGGPVPAPLPQALPRATPVAYASADPVPGFKPPIFRSPRP</sequence>
<dbReference type="EMBL" id="QJTC01000001">
    <property type="protein sequence ID" value="PYE79871.1"/>
    <property type="molecule type" value="Genomic_DNA"/>
</dbReference>
<gene>
    <name evidence="2" type="ORF">DFQ15_101192</name>
</gene>
<dbReference type="Proteomes" id="UP000247540">
    <property type="component" value="Unassembled WGS sequence"/>
</dbReference>
<feature type="region of interest" description="Disordered" evidence="1">
    <location>
        <begin position="107"/>
        <end position="127"/>
    </location>
</feature>
<evidence type="ECO:0000256" key="1">
    <source>
        <dbReference type="SAM" id="MobiDB-lite"/>
    </source>
</evidence>
<evidence type="ECO:0000313" key="3">
    <source>
        <dbReference type="Proteomes" id="UP000247540"/>
    </source>
</evidence>
<dbReference type="RefSeq" id="WP_110464154.1">
    <property type="nucleotide sequence ID" value="NZ_JAMOFZ010000002.1"/>
</dbReference>
<name>A0A318T2N3_9BURK</name>
<evidence type="ECO:0008006" key="4">
    <source>
        <dbReference type="Google" id="ProtNLM"/>
    </source>
</evidence>
<dbReference type="AlphaFoldDB" id="A0A318T2N3"/>
<proteinExistence type="predicted"/>
<dbReference type="OrthoDB" id="8854097at2"/>